<sequence>MPSRYILAPPTSTQMDHSKKIQFPYWISKVLLMILTLFVRVEEAASTNDRFCISDCDTCPLICSPPPPTPLISISASYPPPSSPHSPPSPLPPLKPNYKPPLSGSTTEAQPTVISGPHDYYYPYYYFYSSCSSSLSNHHAPFFILLLFLVGYFSLVGK</sequence>
<dbReference type="Proteomes" id="UP000289738">
    <property type="component" value="Chromosome A08"/>
</dbReference>
<proteinExistence type="predicted"/>
<accession>A0A445BU84</accession>
<keyword evidence="2" id="KW-0812">Transmembrane</keyword>
<evidence type="ECO:0000256" key="2">
    <source>
        <dbReference type="SAM" id="Phobius"/>
    </source>
</evidence>
<protein>
    <submittedName>
        <fullName evidence="3">Uncharacterized protein</fullName>
    </submittedName>
</protein>
<comment type="caution">
    <text evidence="3">The sequence shown here is derived from an EMBL/GenBank/DDBJ whole genome shotgun (WGS) entry which is preliminary data.</text>
</comment>
<keyword evidence="4" id="KW-1185">Reference proteome</keyword>
<feature type="transmembrane region" description="Helical" evidence="2">
    <location>
        <begin position="23"/>
        <end position="41"/>
    </location>
</feature>
<evidence type="ECO:0000313" key="3">
    <source>
        <dbReference type="EMBL" id="RYR42263.1"/>
    </source>
</evidence>
<dbReference type="EMBL" id="SDMP01000008">
    <property type="protein sequence ID" value="RYR42263.1"/>
    <property type="molecule type" value="Genomic_DNA"/>
</dbReference>
<evidence type="ECO:0000313" key="4">
    <source>
        <dbReference type="Proteomes" id="UP000289738"/>
    </source>
</evidence>
<keyword evidence="2" id="KW-1133">Transmembrane helix</keyword>
<keyword evidence="2" id="KW-0472">Membrane</keyword>
<feature type="transmembrane region" description="Helical" evidence="2">
    <location>
        <begin position="139"/>
        <end position="157"/>
    </location>
</feature>
<evidence type="ECO:0000256" key="1">
    <source>
        <dbReference type="SAM" id="MobiDB-lite"/>
    </source>
</evidence>
<organism evidence="3 4">
    <name type="scientific">Arachis hypogaea</name>
    <name type="common">Peanut</name>
    <dbReference type="NCBI Taxonomy" id="3818"/>
    <lineage>
        <taxon>Eukaryota</taxon>
        <taxon>Viridiplantae</taxon>
        <taxon>Streptophyta</taxon>
        <taxon>Embryophyta</taxon>
        <taxon>Tracheophyta</taxon>
        <taxon>Spermatophyta</taxon>
        <taxon>Magnoliopsida</taxon>
        <taxon>eudicotyledons</taxon>
        <taxon>Gunneridae</taxon>
        <taxon>Pentapetalae</taxon>
        <taxon>rosids</taxon>
        <taxon>fabids</taxon>
        <taxon>Fabales</taxon>
        <taxon>Fabaceae</taxon>
        <taxon>Papilionoideae</taxon>
        <taxon>50 kb inversion clade</taxon>
        <taxon>dalbergioids sensu lato</taxon>
        <taxon>Dalbergieae</taxon>
        <taxon>Pterocarpus clade</taxon>
        <taxon>Arachis</taxon>
    </lineage>
</organism>
<name>A0A445BU84_ARAHY</name>
<feature type="region of interest" description="Disordered" evidence="1">
    <location>
        <begin position="74"/>
        <end position="110"/>
    </location>
</feature>
<reference evidence="3 4" key="1">
    <citation type="submission" date="2019-01" db="EMBL/GenBank/DDBJ databases">
        <title>Sequencing of cultivated peanut Arachis hypogaea provides insights into genome evolution and oil improvement.</title>
        <authorList>
            <person name="Chen X."/>
        </authorList>
    </citation>
    <scope>NUCLEOTIDE SEQUENCE [LARGE SCALE GENOMIC DNA]</scope>
    <source>
        <strain evidence="4">cv. Fuhuasheng</strain>
        <tissue evidence="3">Leaves</tissue>
    </source>
</reference>
<feature type="compositionally biased region" description="Pro residues" evidence="1">
    <location>
        <begin position="78"/>
        <end position="99"/>
    </location>
</feature>
<gene>
    <name evidence="3" type="ORF">Ahy_A08g038730</name>
</gene>
<dbReference type="AlphaFoldDB" id="A0A445BU84"/>